<evidence type="ECO:0000256" key="1">
    <source>
        <dbReference type="SAM" id="Phobius"/>
    </source>
</evidence>
<dbReference type="EMBL" id="CAUJNA010000236">
    <property type="protein sequence ID" value="CAJ1374194.1"/>
    <property type="molecule type" value="Genomic_DNA"/>
</dbReference>
<feature type="transmembrane region" description="Helical" evidence="1">
    <location>
        <begin position="29"/>
        <end position="52"/>
    </location>
</feature>
<protein>
    <submittedName>
        <fullName evidence="2">Uncharacterized protein</fullName>
    </submittedName>
</protein>
<name>A0AA36HRV8_9DINO</name>
<keyword evidence="3" id="KW-1185">Reference proteome</keyword>
<feature type="transmembrane region" description="Helical" evidence="1">
    <location>
        <begin position="284"/>
        <end position="303"/>
    </location>
</feature>
<gene>
    <name evidence="2" type="ORF">EVOR1521_LOCUS3810</name>
</gene>
<keyword evidence="1" id="KW-0812">Transmembrane</keyword>
<keyword evidence="1" id="KW-0472">Membrane</keyword>
<dbReference type="Proteomes" id="UP001178507">
    <property type="component" value="Unassembled WGS sequence"/>
</dbReference>
<evidence type="ECO:0000313" key="2">
    <source>
        <dbReference type="EMBL" id="CAJ1374194.1"/>
    </source>
</evidence>
<accession>A0AA36HRV8</accession>
<feature type="transmembrane region" description="Helical" evidence="1">
    <location>
        <begin position="353"/>
        <end position="372"/>
    </location>
</feature>
<reference evidence="2" key="1">
    <citation type="submission" date="2023-08" db="EMBL/GenBank/DDBJ databases">
        <authorList>
            <person name="Chen Y."/>
            <person name="Shah S."/>
            <person name="Dougan E. K."/>
            <person name="Thang M."/>
            <person name="Chan C."/>
        </authorList>
    </citation>
    <scope>NUCLEOTIDE SEQUENCE</scope>
</reference>
<dbReference type="AlphaFoldDB" id="A0AA36HRV8"/>
<comment type="caution">
    <text evidence="2">The sequence shown here is derived from an EMBL/GenBank/DDBJ whole genome shotgun (WGS) entry which is preliminary data.</text>
</comment>
<dbReference type="CDD" id="cd07177">
    <property type="entry name" value="terB_like"/>
    <property type="match status" value="1"/>
</dbReference>
<evidence type="ECO:0000313" key="3">
    <source>
        <dbReference type="Proteomes" id="UP001178507"/>
    </source>
</evidence>
<feature type="transmembrane region" description="Helical" evidence="1">
    <location>
        <begin position="379"/>
        <end position="397"/>
    </location>
</feature>
<sequence length="668" mass="74990">MDLVNPSVNGENLSGNFKLNYLGTAENAFILYLIGAALAFIIFLIPPITSLYRSQNRVVVIMKEMSDLIKRVHHYYSGNTQTLECNYIKEDFKILRARLAEAENYGVSSWYESCGRSKKRYMMLKLVHLIKDLMEYAEPLLEVISKEDFKESHTIMMRYVRSPLGKVLNCTMDIVQKLIAAAEDGDIDQDERNHLEEDISRMPALVEHVQNKVVEATREFGSKRIQDEVLGEHYMVLTICRMAQLTMDEAKEFFVEGSVDDDIASAFRNSIKGLCHFNQGDLKWALRSSVCLLVNFMIGFIGWCAAENLVQVAAGEEKPVCFIRRYTAGLANINVVLLSRYGGGTLKAALDRVSAVVLASVVGQVGYVAFGWCTDTSRILTLISVFLVSWIFMYLNFDGDSNTASIAQRLAAITVSSLMADCSDKSSTASTYSGKYHDLSEIIIGVIVMNLFDMIVGDESAQIQASERLTEAVKGYEKTFQRYINNDIDHEGLAGEVSIIDGQLNEARQFVGTAVMEPRFWRPNFNSILFEDVVATYKILCTQILKVSKVLEDDKQFLLDSLPSFSQLREQMFLCLNETSNISLACVAHDEQGLASMVNKKVKSDSRIIDMLVADMNSQTQPPPVKDRDGEMHVLPDSRRCATATMIQSMMNGMRNLQLKSVSEKNML</sequence>
<organism evidence="2 3">
    <name type="scientific">Effrenium voratum</name>
    <dbReference type="NCBI Taxonomy" id="2562239"/>
    <lineage>
        <taxon>Eukaryota</taxon>
        <taxon>Sar</taxon>
        <taxon>Alveolata</taxon>
        <taxon>Dinophyceae</taxon>
        <taxon>Suessiales</taxon>
        <taxon>Symbiodiniaceae</taxon>
        <taxon>Effrenium</taxon>
    </lineage>
</organism>
<keyword evidence="1" id="KW-1133">Transmembrane helix</keyword>
<proteinExistence type="predicted"/>